<keyword evidence="2" id="KW-1185">Reference proteome</keyword>
<dbReference type="GO" id="GO:0016301">
    <property type="term" value="F:kinase activity"/>
    <property type="evidence" value="ECO:0007669"/>
    <property type="project" value="UniProtKB-KW"/>
</dbReference>
<dbReference type="SUPFAM" id="SSF53795">
    <property type="entry name" value="PEP carboxykinase-like"/>
    <property type="match status" value="1"/>
</dbReference>
<proteinExistence type="predicted"/>
<organism evidence="1 2">
    <name type="scientific">Rhodoblastus acidophilus</name>
    <name type="common">Rhodopseudomonas acidophila</name>
    <dbReference type="NCBI Taxonomy" id="1074"/>
    <lineage>
        <taxon>Bacteria</taxon>
        <taxon>Pseudomonadati</taxon>
        <taxon>Pseudomonadota</taxon>
        <taxon>Alphaproteobacteria</taxon>
        <taxon>Hyphomicrobiales</taxon>
        <taxon>Rhodoblastaceae</taxon>
        <taxon>Rhodoblastus</taxon>
    </lineage>
</organism>
<keyword evidence="1" id="KW-0808">Transferase</keyword>
<dbReference type="InterPro" id="IPR027417">
    <property type="entry name" value="P-loop_NTPase"/>
</dbReference>
<dbReference type="EMBL" id="FYDG01000001">
    <property type="protein sequence ID" value="SNB60886.1"/>
    <property type="molecule type" value="Genomic_DNA"/>
</dbReference>
<reference evidence="2" key="1">
    <citation type="submission" date="2017-06" db="EMBL/GenBank/DDBJ databases">
        <authorList>
            <person name="Varghese N."/>
            <person name="Submissions S."/>
        </authorList>
    </citation>
    <scope>NUCLEOTIDE SEQUENCE [LARGE SCALE GENOMIC DNA]</scope>
    <source>
        <strain evidence="2">DSM 137</strain>
    </source>
</reference>
<accession>A0A212QNT9</accession>
<gene>
    <name evidence="1" type="ORF">SAMN06265338_101942</name>
</gene>
<dbReference type="RefSeq" id="WP_088519349.1">
    <property type="nucleotide sequence ID" value="NZ_FYDG01000001.1"/>
</dbReference>
<keyword evidence="1" id="KW-0418">Kinase</keyword>
<dbReference type="AlphaFoldDB" id="A0A212QNT9"/>
<dbReference type="Gene3D" id="3.40.50.300">
    <property type="entry name" value="P-loop containing nucleotide triphosphate hydrolases"/>
    <property type="match status" value="1"/>
</dbReference>
<dbReference type="Proteomes" id="UP000198418">
    <property type="component" value="Unassembled WGS sequence"/>
</dbReference>
<protein>
    <submittedName>
        <fullName evidence="1">Hpr(Ser) kinase/phosphatase</fullName>
    </submittedName>
</protein>
<sequence length="385" mass="40690">MRLETIDAVGTKAALAARPAPGVVFALFDGQPTLFCEGDQTLYALNDMAALIWCRLTGEGGAPEARARLLEVGLEPAAAARYVDDALGDWLRRGLLRPDDRGEAARLAFGLGGLAFSFEAPRPEDLRAIAALFPRAAGGLGAGFAAEPAHFQAIELDGALQIFRNGRRVGGCDGDQLAPTIKTLVTEDVLARERPEIVVHAACMVWRDRAALLSGPPGAGKTTLALQLAARGFGYGGDDIALIAPDGAVAGVPFAPTVKSGAWDMIDPLRPELRGAPAHRRPDGQIVKYAALDAANPAPHPLRWLVFLRRQAGAAPHVVALDTVEAMRRLIAGAHAPDGRLTLTGFHTLRRMLAGAATLELVYERSAEAADALCELCNGIEPRFS</sequence>
<evidence type="ECO:0000313" key="2">
    <source>
        <dbReference type="Proteomes" id="UP000198418"/>
    </source>
</evidence>
<evidence type="ECO:0000313" key="1">
    <source>
        <dbReference type="EMBL" id="SNB60886.1"/>
    </source>
</evidence>
<dbReference type="OrthoDB" id="7817603at2"/>
<name>A0A212QNT9_RHOAC</name>